<comment type="caution">
    <text evidence="10">The sequence shown here is derived from an EMBL/GenBank/DDBJ whole genome shotgun (WGS) entry which is preliminary data.</text>
</comment>
<keyword evidence="6 7" id="KW-0472">Membrane</keyword>
<dbReference type="Proteomes" id="UP000283530">
    <property type="component" value="Unassembled WGS sequence"/>
</dbReference>
<gene>
    <name evidence="10" type="ORF">CKAN_02135100</name>
</gene>
<accession>A0A3S4PLU0</accession>
<dbReference type="GO" id="GO:0016413">
    <property type="term" value="F:O-acetyltransferase activity"/>
    <property type="evidence" value="ECO:0007669"/>
    <property type="project" value="InterPro"/>
</dbReference>
<evidence type="ECO:0000259" key="9">
    <source>
        <dbReference type="Pfam" id="PF14416"/>
    </source>
</evidence>
<dbReference type="InterPro" id="IPR029962">
    <property type="entry name" value="TBL"/>
</dbReference>
<comment type="similarity">
    <text evidence="2">Belongs to the PC-esterase family. TBL subfamily.</text>
</comment>
<evidence type="ECO:0000259" key="8">
    <source>
        <dbReference type="Pfam" id="PF13839"/>
    </source>
</evidence>
<keyword evidence="11" id="KW-1185">Reference proteome</keyword>
<keyword evidence="4" id="KW-0735">Signal-anchor</keyword>
<feature type="domain" description="Trichome birefringence-like C-terminal" evidence="8">
    <location>
        <begin position="177"/>
        <end position="451"/>
    </location>
</feature>
<dbReference type="EMBL" id="QPKB01000009">
    <property type="protein sequence ID" value="RWR92147.1"/>
    <property type="molecule type" value="Genomic_DNA"/>
</dbReference>
<feature type="transmembrane region" description="Helical" evidence="7">
    <location>
        <begin position="80"/>
        <end position="106"/>
    </location>
</feature>
<reference evidence="10 11" key="1">
    <citation type="journal article" date="2019" name="Nat. Plants">
        <title>Stout camphor tree genome fills gaps in understanding of flowering plant genome evolution.</title>
        <authorList>
            <person name="Chaw S.M."/>
            <person name="Liu Y.C."/>
            <person name="Wu Y.W."/>
            <person name="Wang H.Y."/>
            <person name="Lin C.I."/>
            <person name="Wu C.S."/>
            <person name="Ke H.M."/>
            <person name="Chang L.Y."/>
            <person name="Hsu C.Y."/>
            <person name="Yang H.T."/>
            <person name="Sudianto E."/>
            <person name="Hsu M.H."/>
            <person name="Wu K.P."/>
            <person name="Wang L.N."/>
            <person name="Leebens-Mack J.H."/>
            <person name="Tsai I.J."/>
        </authorList>
    </citation>
    <scope>NUCLEOTIDE SEQUENCE [LARGE SCALE GENOMIC DNA]</scope>
    <source>
        <strain evidence="11">cv. Chaw 1501</strain>
        <tissue evidence="10">Young leaves</tissue>
    </source>
</reference>
<protein>
    <submittedName>
        <fullName evidence="10">Protein PMR5</fullName>
    </submittedName>
</protein>
<evidence type="ECO:0000313" key="10">
    <source>
        <dbReference type="EMBL" id="RWR92147.1"/>
    </source>
</evidence>
<evidence type="ECO:0000256" key="7">
    <source>
        <dbReference type="SAM" id="Phobius"/>
    </source>
</evidence>
<dbReference type="PANTHER" id="PTHR32285">
    <property type="entry name" value="PROTEIN TRICHOME BIREFRINGENCE-LIKE 9-RELATED"/>
    <property type="match status" value="1"/>
</dbReference>
<dbReference type="InterPro" id="IPR025846">
    <property type="entry name" value="TBL_N"/>
</dbReference>
<dbReference type="Pfam" id="PF14416">
    <property type="entry name" value="PMR5N"/>
    <property type="match status" value="1"/>
</dbReference>
<dbReference type="GO" id="GO:0005794">
    <property type="term" value="C:Golgi apparatus"/>
    <property type="evidence" value="ECO:0007669"/>
    <property type="project" value="TreeGrafter"/>
</dbReference>
<evidence type="ECO:0000313" key="11">
    <source>
        <dbReference type="Proteomes" id="UP000283530"/>
    </source>
</evidence>
<dbReference type="GO" id="GO:0016020">
    <property type="term" value="C:membrane"/>
    <property type="evidence" value="ECO:0007669"/>
    <property type="project" value="UniProtKB-SubCell"/>
</dbReference>
<feature type="domain" description="Trichome birefringence-like N-terminal" evidence="9">
    <location>
        <begin position="124"/>
        <end position="176"/>
    </location>
</feature>
<keyword evidence="3 7" id="KW-0812">Transmembrane</keyword>
<proteinExistence type="inferred from homology"/>
<keyword evidence="5 7" id="KW-1133">Transmembrane helix</keyword>
<evidence type="ECO:0000256" key="1">
    <source>
        <dbReference type="ARBA" id="ARBA00004167"/>
    </source>
</evidence>
<name>A0A3S4PLU0_9MAGN</name>
<dbReference type="OrthoDB" id="1839666at2759"/>
<feature type="transmembrane region" description="Helical" evidence="7">
    <location>
        <begin position="33"/>
        <end position="55"/>
    </location>
</feature>
<dbReference type="Pfam" id="PF13839">
    <property type="entry name" value="PC-Esterase"/>
    <property type="match status" value="1"/>
</dbReference>
<dbReference type="AlphaFoldDB" id="A0A3S4PLU0"/>
<dbReference type="InterPro" id="IPR026057">
    <property type="entry name" value="TBL_C"/>
</dbReference>
<sequence>MNLHLPSHAHKHKFSHKTFFSKTRKDKEEKAHLCLYNFISLPVESIFSFVSTLFLHSNMSHLTSSPLPSSSSSVPVIRDLGVYLLCLLLVLIIQINVASSALILGLRHHHFVGRKPVLQANHSTCDMFSGIWVRDDSYPLYQSSTCPMIDPQFNCQMYGRPDSDYQRYRWRPTNCELPRFDGLAFLMKMREKRIMFVGDSLGRNQWESLICMIYSAVPHTQTQLIRGEILSTFNFLDYGVSLFYYKAHYLVDIDVIQGRRILKLDDLSRNAEAWKGFDVLSFNSGHWWTHIGPLQGWDYMEYGGSYFTDMDRLVAFERGMRTWARWVDANVDRTKTSVFLQGISPVHSNPSEWSSPVSKNCYGETEPVSGWTYAGTYPTQMKVVQTVLQEMTNPPYLLDITTLSELRKDGHPSVYSGDLNPQQRANPDQSADCSHWCLPGLPDTWNELFYTALFF</sequence>
<evidence type="ECO:0000256" key="6">
    <source>
        <dbReference type="ARBA" id="ARBA00023136"/>
    </source>
</evidence>
<evidence type="ECO:0000256" key="4">
    <source>
        <dbReference type="ARBA" id="ARBA00022968"/>
    </source>
</evidence>
<evidence type="ECO:0000256" key="2">
    <source>
        <dbReference type="ARBA" id="ARBA00007727"/>
    </source>
</evidence>
<comment type="subcellular location">
    <subcellularLocation>
        <location evidence="1">Membrane</location>
        <topology evidence="1">Single-pass membrane protein</topology>
    </subcellularLocation>
</comment>
<organism evidence="10 11">
    <name type="scientific">Cinnamomum micranthum f. kanehirae</name>
    <dbReference type="NCBI Taxonomy" id="337451"/>
    <lineage>
        <taxon>Eukaryota</taxon>
        <taxon>Viridiplantae</taxon>
        <taxon>Streptophyta</taxon>
        <taxon>Embryophyta</taxon>
        <taxon>Tracheophyta</taxon>
        <taxon>Spermatophyta</taxon>
        <taxon>Magnoliopsida</taxon>
        <taxon>Magnoliidae</taxon>
        <taxon>Laurales</taxon>
        <taxon>Lauraceae</taxon>
        <taxon>Cinnamomum</taxon>
    </lineage>
</organism>
<dbReference type="PANTHER" id="PTHR32285:SF14">
    <property type="entry name" value="PROTEIN PMR5"/>
    <property type="match status" value="1"/>
</dbReference>
<evidence type="ECO:0000256" key="5">
    <source>
        <dbReference type="ARBA" id="ARBA00022989"/>
    </source>
</evidence>
<evidence type="ECO:0000256" key="3">
    <source>
        <dbReference type="ARBA" id="ARBA00022692"/>
    </source>
</evidence>